<proteinExistence type="predicted"/>
<dbReference type="AlphaFoldDB" id="A0A4Y2JYN5"/>
<reference evidence="1 2" key="1">
    <citation type="journal article" date="2019" name="Sci. Rep.">
        <title>Orb-weaving spider Araneus ventricosus genome elucidates the spidroin gene catalogue.</title>
        <authorList>
            <person name="Kono N."/>
            <person name="Nakamura H."/>
            <person name="Ohtoshi R."/>
            <person name="Moran D.A.P."/>
            <person name="Shinohara A."/>
            <person name="Yoshida Y."/>
            <person name="Fujiwara M."/>
            <person name="Mori M."/>
            <person name="Tomita M."/>
            <person name="Arakawa K."/>
        </authorList>
    </citation>
    <scope>NUCLEOTIDE SEQUENCE [LARGE SCALE GENOMIC DNA]</scope>
</reference>
<evidence type="ECO:0000313" key="2">
    <source>
        <dbReference type="Proteomes" id="UP000499080"/>
    </source>
</evidence>
<organism evidence="1 2">
    <name type="scientific">Araneus ventricosus</name>
    <name type="common">Orbweaver spider</name>
    <name type="synonym">Epeira ventricosa</name>
    <dbReference type="NCBI Taxonomy" id="182803"/>
    <lineage>
        <taxon>Eukaryota</taxon>
        <taxon>Metazoa</taxon>
        <taxon>Ecdysozoa</taxon>
        <taxon>Arthropoda</taxon>
        <taxon>Chelicerata</taxon>
        <taxon>Arachnida</taxon>
        <taxon>Araneae</taxon>
        <taxon>Araneomorphae</taxon>
        <taxon>Entelegynae</taxon>
        <taxon>Araneoidea</taxon>
        <taxon>Araneidae</taxon>
        <taxon>Araneus</taxon>
    </lineage>
</organism>
<gene>
    <name evidence="1" type="ORF">AVEN_97936_1</name>
</gene>
<evidence type="ECO:0000313" key="1">
    <source>
        <dbReference type="EMBL" id="GBM94947.1"/>
    </source>
</evidence>
<accession>A0A4Y2JYN5</accession>
<sequence>MSFGQVNPIESLKSSLCTTTLLQESPFSLFSNGQMARGSGQLHRSKHRCEVNVPLRQNGMHFLPRISIKLTGNPWIPNSRVYSGVDVNVYRCRINPPPDSGASL</sequence>
<comment type="caution">
    <text evidence="1">The sequence shown here is derived from an EMBL/GenBank/DDBJ whole genome shotgun (WGS) entry which is preliminary data.</text>
</comment>
<name>A0A4Y2JYN5_ARAVE</name>
<dbReference type="Proteomes" id="UP000499080">
    <property type="component" value="Unassembled WGS sequence"/>
</dbReference>
<protein>
    <submittedName>
        <fullName evidence="1">Uncharacterized protein</fullName>
    </submittedName>
</protein>
<keyword evidence="2" id="KW-1185">Reference proteome</keyword>
<dbReference type="EMBL" id="BGPR01004015">
    <property type="protein sequence ID" value="GBM94947.1"/>
    <property type="molecule type" value="Genomic_DNA"/>
</dbReference>